<evidence type="ECO:0000256" key="1">
    <source>
        <dbReference type="SAM" id="MobiDB-lite"/>
    </source>
</evidence>
<gene>
    <name evidence="2" type="ORF">ACFFRE_09125</name>
</gene>
<dbReference type="EMBL" id="JBHLYQ010000088">
    <property type="protein sequence ID" value="MFC0082303.1"/>
    <property type="molecule type" value="Genomic_DNA"/>
</dbReference>
<evidence type="ECO:0000313" key="2">
    <source>
        <dbReference type="EMBL" id="MFC0082303.1"/>
    </source>
</evidence>
<dbReference type="PANTHER" id="PTHR34374:SF1">
    <property type="entry name" value="LARGE RIBOSOMAL RNA SUBUNIT ACCUMULATION PROTEIN YCED HOMOLOG 1, CHLOROPLASTIC"/>
    <property type="match status" value="1"/>
</dbReference>
<dbReference type="Pfam" id="PF02620">
    <property type="entry name" value="YceD"/>
    <property type="match status" value="1"/>
</dbReference>
<dbReference type="InterPro" id="IPR003772">
    <property type="entry name" value="YceD"/>
</dbReference>
<accession>A0ABV6C4U0</accession>
<comment type="caution">
    <text evidence="2">The sequence shown here is derived from an EMBL/GenBank/DDBJ whole genome shotgun (WGS) entry which is preliminary data.</text>
</comment>
<dbReference type="RefSeq" id="WP_248108999.1">
    <property type="nucleotide sequence ID" value="NZ_JAKHEX010000023.1"/>
</dbReference>
<name>A0ABV6C4U0_9ACTN</name>
<sequence length="205" mass="21901">MGSTTRTGAETRRSGLPPATEAGRRAADPPVEDRQAFVVPVAALRRQLGLRWERHCEGVLAELAVTGSEVPRGAAVAVDVVLEAVAGGVTVVGTVRAPWVGACRRCLSPVTGRLDVAVRELYAPGGDGDEIYPLEDEVVDLSLLARDAVVLELPPAPLCKPTCRGLCPECGANRNRESCRCQPARDLRWAALDVLRERPRPEGPI</sequence>
<feature type="region of interest" description="Disordered" evidence="1">
    <location>
        <begin position="1"/>
        <end position="30"/>
    </location>
</feature>
<evidence type="ECO:0000313" key="3">
    <source>
        <dbReference type="Proteomes" id="UP001589788"/>
    </source>
</evidence>
<dbReference type="Proteomes" id="UP001589788">
    <property type="component" value="Unassembled WGS sequence"/>
</dbReference>
<organism evidence="2 3">
    <name type="scientific">Aciditerrimonas ferrireducens</name>
    <dbReference type="NCBI Taxonomy" id="667306"/>
    <lineage>
        <taxon>Bacteria</taxon>
        <taxon>Bacillati</taxon>
        <taxon>Actinomycetota</taxon>
        <taxon>Acidimicrobiia</taxon>
        <taxon>Acidimicrobiales</taxon>
        <taxon>Acidimicrobiaceae</taxon>
        <taxon>Aciditerrimonas</taxon>
    </lineage>
</organism>
<dbReference type="PANTHER" id="PTHR34374">
    <property type="entry name" value="LARGE RIBOSOMAL RNA SUBUNIT ACCUMULATION PROTEIN YCED HOMOLOG 1, CHLOROPLASTIC"/>
    <property type="match status" value="1"/>
</dbReference>
<reference evidence="2 3" key="1">
    <citation type="submission" date="2024-09" db="EMBL/GenBank/DDBJ databases">
        <authorList>
            <person name="Sun Q."/>
            <person name="Mori K."/>
        </authorList>
    </citation>
    <scope>NUCLEOTIDE SEQUENCE [LARGE SCALE GENOMIC DNA]</scope>
    <source>
        <strain evidence="2 3">JCM 15389</strain>
    </source>
</reference>
<keyword evidence="3" id="KW-1185">Reference proteome</keyword>
<protein>
    <submittedName>
        <fullName evidence="2">DUF177 domain-containing protein</fullName>
    </submittedName>
</protein>
<proteinExistence type="predicted"/>